<dbReference type="AlphaFoldDB" id="A0A6C0C9I0"/>
<sequence>MGNIIMSKFNPEYYLVIPYLIKKNEIFILRQFHYNGTLLKMSIKNLITQLEVTLLAAELSFSTTPTPLWDDYHIKNDGKIVDITIKITSLKTLVITTKGQTQEFSFYDFVEHLSTKPTLSDFLSKGDQNQKISFETYVDQLQTKCSSTTFSDFLREEKSRVSILHRINNGLYMRNVEHFFREKNIDYTLDNGVKFIVKGRRTVMQLHKGTWLYHDGEDFFKSVSVFSFNDFLMERMC</sequence>
<name>A0A6C0C9I0_9ZZZZ</name>
<evidence type="ECO:0000313" key="1">
    <source>
        <dbReference type="EMBL" id="QHT01396.1"/>
    </source>
</evidence>
<accession>A0A6C0C9I0</accession>
<organism evidence="1">
    <name type="scientific">viral metagenome</name>
    <dbReference type="NCBI Taxonomy" id="1070528"/>
    <lineage>
        <taxon>unclassified sequences</taxon>
        <taxon>metagenomes</taxon>
        <taxon>organismal metagenomes</taxon>
    </lineage>
</organism>
<proteinExistence type="predicted"/>
<protein>
    <submittedName>
        <fullName evidence="1">Uncharacterized protein</fullName>
    </submittedName>
</protein>
<dbReference type="EMBL" id="MN739371">
    <property type="protein sequence ID" value="QHT01396.1"/>
    <property type="molecule type" value="Genomic_DNA"/>
</dbReference>
<reference evidence="1" key="1">
    <citation type="journal article" date="2020" name="Nature">
        <title>Giant virus diversity and host interactions through global metagenomics.</title>
        <authorList>
            <person name="Schulz F."/>
            <person name="Roux S."/>
            <person name="Paez-Espino D."/>
            <person name="Jungbluth S."/>
            <person name="Walsh D.A."/>
            <person name="Denef V.J."/>
            <person name="McMahon K.D."/>
            <person name="Konstantinidis K.T."/>
            <person name="Eloe-Fadrosh E.A."/>
            <person name="Kyrpides N.C."/>
            <person name="Woyke T."/>
        </authorList>
    </citation>
    <scope>NUCLEOTIDE SEQUENCE</scope>
    <source>
        <strain evidence="1">GVMAG-M-3300020192-26</strain>
    </source>
</reference>